<organism evidence="2 3">
    <name type="scientific">Jeotgalibacillus marinus</name>
    <dbReference type="NCBI Taxonomy" id="86667"/>
    <lineage>
        <taxon>Bacteria</taxon>
        <taxon>Bacillati</taxon>
        <taxon>Bacillota</taxon>
        <taxon>Bacilli</taxon>
        <taxon>Bacillales</taxon>
        <taxon>Caryophanaceae</taxon>
        <taxon>Jeotgalibacillus</taxon>
    </lineage>
</organism>
<dbReference type="Gene3D" id="2.60.40.4280">
    <property type="match status" value="1"/>
</dbReference>
<keyword evidence="1" id="KW-0732">Signal</keyword>
<dbReference type="CDD" id="cd20222">
    <property type="entry name" value="PFM_parasporin-2-like"/>
    <property type="match status" value="1"/>
</dbReference>
<feature type="signal peptide" evidence="1">
    <location>
        <begin position="1"/>
        <end position="31"/>
    </location>
</feature>
<proteinExistence type="predicted"/>
<comment type="caution">
    <text evidence="2">The sequence shown here is derived from an EMBL/GenBank/DDBJ whole genome shotgun (WGS) entry which is preliminary data.</text>
</comment>
<protein>
    <submittedName>
        <fullName evidence="2">Uncharacterized protein</fullName>
    </submittedName>
</protein>
<name>A0ABV3Q2X4_9BACL</name>
<dbReference type="CDD" id="cd21130">
    <property type="entry name" value="parasporin-2-like_N-term"/>
    <property type="match status" value="1"/>
</dbReference>
<reference evidence="2 3" key="1">
    <citation type="journal article" date="1979" name="Int. J. Syst. Evol. Microbiol.">
        <title>Bacillus globisporus subsp. marinus subsp. nov.</title>
        <authorList>
            <person name="Liu H."/>
        </authorList>
    </citation>
    <scope>NUCLEOTIDE SEQUENCE [LARGE SCALE GENOMIC DNA]</scope>
    <source>
        <strain evidence="2 3">DSM 1297</strain>
    </source>
</reference>
<dbReference type="Proteomes" id="UP001556040">
    <property type="component" value="Unassembled WGS sequence"/>
</dbReference>
<feature type="chain" id="PRO_5046514887" evidence="1">
    <location>
        <begin position="32"/>
        <end position="300"/>
    </location>
</feature>
<keyword evidence="3" id="KW-1185">Reference proteome</keyword>
<evidence type="ECO:0000256" key="1">
    <source>
        <dbReference type="SAM" id="SignalP"/>
    </source>
</evidence>
<dbReference type="SUPFAM" id="SSF56973">
    <property type="entry name" value="Aerolisin/ETX pore-forming domain"/>
    <property type="match status" value="1"/>
</dbReference>
<evidence type="ECO:0000313" key="2">
    <source>
        <dbReference type="EMBL" id="MEW9501715.1"/>
    </source>
</evidence>
<accession>A0ABV3Q2X4</accession>
<dbReference type="Gene3D" id="3.10.290.50">
    <property type="match status" value="1"/>
</dbReference>
<gene>
    <name evidence="2" type="ORF">AB1471_07855</name>
</gene>
<dbReference type="EMBL" id="JBFMIA010000005">
    <property type="protein sequence ID" value="MEW9501715.1"/>
    <property type="molecule type" value="Genomic_DNA"/>
</dbReference>
<sequence length="300" mass="32630">MTLKNIKKLSFVIITLLMLMSGMSFSNHASAAANKPFGVFGEGPEPESNPTLLKSNSELLTFSDLQGLNSNPVSIREYFKQYYGVSPDGIAINSETYYNAVNPPITEQYGYYAYKNLGEVNYDLGEVNDIQAAIVGSNYAYNYSDEEATVSLTVNGGWTSNTTVSSSITTGLSYTSTFKLDTVFSTGVTLNASVTAGQSYTEGMSQSASSTVQVTVPPHSKKLVTMTGILKEQTMHFTVPINITGWVGANFPKRVDGHYFWFHSVDNVLDKTSGEIKGSVKNTNVLDIKTEIGESEPIDE</sequence>
<dbReference type="RefSeq" id="WP_367779201.1">
    <property type="nucleotide sequence ID" value="NZ_JBFMIA010000005.1"/>
</dbReference>
<evidence type="ECO:0000313" key="3">
    <source>
        <dbReference type="Proteomes" id="UP001556040"/>
    </source>
</evidence>
<dbReference type="Gene3D" id="2.60.40.3040">
    <property type="match status" value="1"/>
</dbReference>